<proteinExistence type="predicted"/>
<dbReference type="RefSeq" id="WP_311594019.1">
    <property type="nucleotide sequence ID" value="NZ_JAVRHV010000006.1"/>
</dbReference>
<organism evidence="5 6">
    <name type="scientific">Urechidicola vernalis</name>
    <dbReference type="NCBI Taxonomy" id="3075600"/>
    <lineage>
        <taxon>Bacteria</taxon>
        <taxon>Pseudomonadati</taxon>
        <taxon>Bacteroidota</taxon>
        <taxon>Flavobacteriia</taxon>
        <taxon>Flavobacteriales</taxon>
        <taxon>Flavobacteriaceae</taxon>
        <taxon>Urechidicola</taxon>
    </lineage>
</organism>
<protein>
    <submittedName>
        <fullName evidence="5">Class I SAM-dependent methyltransferase</fullName>
        <ecNumber evidence="5">2.1.1.-</ecNumber>
    </submittedName>
</protein>
<evidence type="ECO:0000313" key="6">
    <source>
        <dbReference type="Proteomes" id="UP001252186"/>
    </source>
</evidence>
<keyword evidence="6" id="KW-1185">Reference proteome</keyword>
<comment type="caution">
    <text evidence="5">The sequence shown here is derived from an EMBL/GenBank/DDBJ whole genome shotgun (WGS) entry which is preliminary data.</text>
</comment>
<dbReference type="InterPro" id="IPR029063">
    <property type="entry name" value="SAM-dependent_MTases_sf"/>
</dbReference>
<evidence type="ECO:0000256" key="1">
    <source>
        <dbReference type="ARBA" id="ARBA00022603"/>
    </source>
</evidence>
<dbReference type="GO" id="GO:0008168">
    <property type="term" value="F:methyltransferase activity"/>
    <property type="evidence" value="ECO:0007669"/>
    <property type="project" value="UniProtKB-KW"/>
</dbReference>
<dbReference type="EC" id="2.1.1.-" evidence="5"/>
<dbReference type="PANTHER" id="PTHR32183">
    <property type="match status" value="1"/>
</dbReference>
<evidence type="ECO:0000256" key="2">
    <source>
        <dbReference type="ARBA" id="ARBA00022679"/>
    </source>
</evidence>
<dbReference type="SUPFAM" id="SSF53335">
    <property type="entry name" value="S-adenosyl-L-methionine-dependent methyltransferases"/>
    <property type="match status" value="1"/>
</dbReference>
<feature type="domain" description="Methyltransferase" evidence="4">
    <location>
        <begin position="62"/>
        <end position="154"/>
    </location>
</feature>
<dbReference type="Pfam" id="PF13649">
    <property type="entry name" value="Methyltransf_25"/>
    <property type="match status" value="1"/>
</dbReference>
<dbReference type="Gene3D" id="3.40.50.150">
    <property type="entry name" value="Vaccinia Virus protein VP39"/>
    <property type="match status" value="1"/>
</dbReference>
<reference evidence="5 6" key="1">
    <citation type="submission" date="2023-09" db="EMBL/GenBank/DDBJ databases">
        <authorList>
            <person name="Rey-Velasco X."/>
        </authorList>
    </citation>
    <scope>NUCLEOTIDE SEQUENCE [LARGE SCALE GENOMIC DNA]</scope>
    <source>
        <strain evidence="5 6">P050</strain>
    </source>
</reference>
<evidence type="ECO:0000256" key="3">
    <source>
        <dbReference type="ARBA" id="ARBA00022691"/>
    </source>
</evidence>
<evidence type="ECO:0000259" key="4">
    <source>
        <dbReference type="Pfam" id="PF13649"/>
    </source>
</evidence>
<sequence>MNKELRDKLGVNENNPNDWFETLYSESNDSGSGVPWANMAPHPIFKNWIDQSSPLKKEQTALVIGCGLGDDAIELEAKGYNVTAFDVSESAIELCKKRFPNSKVKFITADLIEGITEWRHKFDFVLEIFTIQALPPKYEAILIKNVADFVAENGKLIVITEVQTQKRIYENGPPWLINADYINSFEQNGLKLISNTTNNETEVGEEIHLSVFKR</sequence>
<name>A0ABU2Y812_9FLAO</name>
<dbReference type="InterPro" id="IPR041698">
    <property type="entry name" value="Methyltransf_25"/>
</dbReference>
<accession>A0ABU2Y812</accession>
<evidence type="ECO:0000313" key="5">
    <source>
        <dbReference type="EMBL" id="MDT0553935.1"/>
    </source>
</evidence>
<keyword evidence="3" id="KW-0949">S-adenosyl-L-methionine</keyword>
<dbReference type="EMBL" id="JAVRHV010000006">
    <property type="protein sequence ID" value="MDT0553935.1"/>
    <property type="molecule type" value="Genomic_DNA"/>
</dbReference>
<gene>
    <name evidence="5" type="ORF">RM519_11805</name>
</gene>
<keyword evidence="1 5" id="KW-0489">Methyltransferase</keyword>
<dbReference type="GO" id="GO:0032259">
    <property type="term" value="P:methylation"/>
    <property type="evidence" value="ECO:0007669"/>
    <property type="project" value="UniProtKB-KW"/>
</dbReference>
<dbReference type="Proteomes" id="UP001252186">
    <property type="component" value="Unassembled WGS sequence"/>
</dbReference>
<dbReference type="CDD" id="cd02440">
    <property type="entry name" value="AdoMet_MTases"/>
    <property type="match status" value="1"/>
</dbReference>
<dbReference type="PANTHER" id="PTHR32183:SF6">
    <property type="entry name" value="CYSTEINE SULFINATE DESULFINASE_CYSTEINE DESULFURASE AND RELATED ENZYMES"/>
    <property type="match status" value="1"/>
</dbReference>
<keyword evidence="2 5" id="KW-0808">Transferase</keyword>